<dbReference type="Gene3D" id="1.10.260.40">
    <property type="entry name" value="lambda repressor-like DNA-binding domains"/>
    <property type="match status" value="1"/>
</dbReference>
<dbReference type="CDD" id="cd00093">
    <property type="entry name" value="HTH_XRE"/>
    <property type="match status" value="1"/>
</dbReference>
<gene>
    <name evidence="2" type="ORF">H9777_07105</name>
</gene>
<evidence type="ECO:0000259" key="1">
    <source>
        <dbReference type="PROSITE" id="PS50943"/>
    </source>
</evidence>
<reference evidence="2" key="1">
    <citation type="journal article" date="2021" name="PeerJ">
        <title>Extensive microbial diversity within the chicken gut microbiome revealed by metagenomics and culture.</title>
        <authorList>
            <person name="Gilroy R."/>
            <person name="Ravi A."/>
            <person name="Getino M."/>
            <person name="Pursley I."/>
            <person name="Horton D.L."/>
            <person name="Alikhan N.F."/>
            <person name="Baker D."/>
            <person name="Gharbi K."/>
            <person name="Hall N."/>
            <person name="Watson M."/>
            <person name="Adriaenssens E.M."/>
            <person name="Foster-Nyarko E."/>
            <person name="Jarju S."/>
            <person name="Secka A."/>
            <person name="Antonio M."/>
            <person name="Oren A."/>
            <person name="Chaudhuri R.R."/>
            <person name="La Ragione R."/>
            <person name="Hildebrand F."/>
            <person name="Pallen M.J."/>
        </authorList>
    </citation>
    <scope>NUCLEOTIDE SEQUENCE</scope>
    <source>
        <strain evidence="2">G4-2901</strain>
    </source>
</reference>
<comment type="caution">
    <text evidence="2">The sequence shown here is derived from an EMBL/GenBank/DDBJ whole genome shotgun (WGS) entry which is preliminary data.</text>
</comment>
<dbReference type="Pfam" id="PF01381">
    <property type="entry name" value="HTH_3"/>
    <property type="match status" value="1"/>
</dbReference>
<sequence length="131" mass="14344">MVVTVNIELGNDGTYGAYIAGDNPLGFGVIGEGNTVNEAKEDFLNVFNAYKADGEYVPEGLVFDFCYDVPSFLAYYSKRLSLAGLERITGIAQGQLSHYVTGRRKPSKKTVEKIQDALHAFGNELSHVNFV</sequence>
<dbReference type="InterPro" id="IPR001387">
    <property type="entry name" value="Cro/C1-type_HTH"/>
</dbReference>
<dbReference type="SMART" id="SM00530">
    <property type="entry name" value="HTH_XRE"/>
    <property type="match status" value="1"/>
</dbReference>
<organism evidence="2 3">
    <name type="scientific">Candidatus Phocaeicola faecigallinarum</name>
    <dbReference type="NCBI Taxonomy" id="2838732"/>
    <lineage>
        <taxon>Bacteria</taxon>
        <taxon>Pseudomonadati</taxon>
        <taxon>Bacteroidota</taxon>
        <taxon>Bacteroidia</taxon>
        <taxon>Bacteroidales</taxon>
        <taxon>Bacteroidaceae</taxon>
        <taxon>Phocaeicola</taxon>
    </lineage>
</organism>
<feature type="domain" description="HTH cro/C1-type" evidence="1">
    <location>
        <begin position="77"/>
        <end position="125"/>
    </location>
</feature>
<accession>A0A948TC94</accession>
<dbReference type="EMBL" id="JAHLFW010000063">
    <property type="protein sequence ID" value="MBU3838070.1"/>
    <property type="molecule type" value="Genomic_DNA"/>
</dbReference>
<evidence type="ECO:0000313" key="3">
    <source>
        <dbReference type="Proteomes" id="UP000783796"/>
    </source>
</evidence>
<dbReference type="PROSITE" id="PS50943">
    <property type="entry name" value="HTH_CROC1"/>
    <property type="match status" value="1"/>
</dbReference>
<dbReference type="InterPro" id="IPR010982">
    <property type="entry name" value="Lambda_DNA-bd_dom_sf"/>
</dbReference>
<dbReference type="AlphaFoldDB" id="A0A948TC94"/>
<name>A0A948TC94_9BACT</name>
<dbReference type="GO" id="GO:0003677">
    <property type="term" value="F:DNA binding"/>
    <property type="evidence" value="ECO:0007669"/>
    <property type="project" value="InterPro"/>
</dbReference>
<protein>
    <submittedName>
        <fullName evidence="2">Helix-turn-helix domain-containing protein</fullName>
    </submittedName>
</protein>
<evidence type="ECO:0000313" key="2">
    <source>
        <dbReference type="EMBL" id="MBU3838070.1"/>
    </source>
</evidence>
<dbReference type="Proteomes" id="UP000783796">
    <property type="component" value="Unassembled WGS sequence"/>
</dbReference>
<dbReference type="SUPFAM" id="SSF47413">
    <property type="entry name" value="lambda repressor-like DNA-binding domains"/>
    <property type="match status" value="1"/>
</dbReference>
<proteinExistence type="predicted"/>
<reference evidence="2" key="2">
    <citation type="submission" date="2021-04" db="EMBL/GenBank/DDBJ databases">
        <authorList>
            <person name="Gilroy R."/>
        </authorList>
    </citation>
    <scope>NUCLEOTIDE SEQUENCE</scope>
    <source>
        <strain evidence="2">G4-2901</strain>
    </source>
</reference>